<evidence type="ECO:0000256" key="9">
    <source>
        <dbReference type="PROSITE-ProRule" id="PRU00277"/>
    </source>
</evidence>
<keyword evidence="7 9" id="KW-0413">Isomerase</keyword>
<keyword evidence="13" id="KW-1185">Reference proteome</keyword>
<evidence type="ECO:0000256" key="7">
    <source>
        <dbReference type="ARBA" id="ARBA00023235"/>
    </source>
</evidence>
<keyword evidence="6" id="KW-0143">Chaperone</keyword>
<organism evidence="12 13">
    <name type="scientific">Desulfopila aestuarii DSM 18488</name>
    <dbReference type="NCBI Taxonomy" id="1121416"/>
    <lineage>
        <taxon>Bacteria</taxon>
        <taxon>Pseudomonadati</taxon>
        <taxon>Thermodesulfobacteriota</taxon>
        <taxon>Desulfobulbia</taxon>
        <taxon>Desulfobulbales</taxon>
        <taxon>Desulfocapsaceae</taxon>
        <taxon>Desulfopila</taxon>
    </lineage>
</organism>
<evidence type="ECO:0000256" key="10">
    <source>
        <dbReference type="RuleBase" id="RU003915"/>
    </source>
</evidence>
<dbReference type="PANTHER" id="PTHR47861">
    <property type="entry name" value="FKBP-TYPE PEPTIDYL-PROLYL CIS-TRANS ISOMERASE SLYD"/>
    <property type="match status" value="1"/>
</dbReference>
<sequence>MSTIEKNDIVTIAFIGKLDNGAEFMTVTQENPMKVHVGASEMPPTVETALLGLKVGQTRKVRVSPDEGYGPRQKDLLQTIENPEFIEKIKPRPGMILSLKVEREGEEHQVPATVIEINDKSVVVDYNHPLAGHHLNYDITILDIQKSS</sequence>
<dbReference type="PROSITE" id="PS50059">
    <property type="entry name" value="FKBP_PPIASE"/>
    <property type="match status" value="1"/>
</dbReference>
<evidence type="ECO:0000259" key="11">
    <source>
        <dbReference type="PROSITE" id="PS50059"/>
    </source>
</evidence>
<comment type="subcellular location">
    <subcellularLocation>
        <location evidence="2">Cytoplasm</location>
    </subcellularLocation>
</comment>
<evidence type="ECO:0000256" key="5">
    <source>
        <dbReference type="ARBA" id="ARBA00023110"/>
    </source>
</evidence>
<dbReference type="SUPFAM" id="SSF54534">
    <property type="entry name" value="FKBP-like"/>
    <property type="match status" value="1"/>
</dbReference>
<evidence type="ECO:0000313" key="12">
    <source>
        <dbReference type="EMBL" id="SHO50681.1"/>
    </source>
</evidence>
<name>A0A1M7YDK4_9BACT</name>
<evidence type="ECO:0000256" key="2">
    <source>
        <dbReference type="ARBA" id="ARBA00004496"/>
    </source>
</evidence>
<dbReference type="OrthoDB" id="9808891at2"/>
<dbReference type="STRING" id="1121416.SAMN02745220_03586"/>
<comment type="similarity">
    <text evidence="3 10">Belongs to the FKBP-type PPIase family.</text>
</comment>
<dbReference type="EC" id="5.2.1.8" evidence="10"/>
<comment type="catalytic activity">
    <reaction evidence="1 9 10">
        <text>[protein]-peptidylproline (omega=180) = [protein]-peptidylproline (omega=0)</text>
        <dbReference type="Rhea" id="RHEA:16237"/>
        <dbReference type="Rhea" id="RHEA-COMP:10747"/>
        <dbReference type="Rhea" id="RHEA-COMP:10748"/>
        <dbReference type="ChEBI" id="CHEBI:83833"/>
        <dbReference type="ChEBI" id="CHEBI:83834"/>
        <dbReference type="EC" id="5.2.1.8"/>
    </reaction>
</comment>
<evidence type="ECO:0000256" key="6">
    <source>
        <dbReference type="ARBA" id="ARBA00023186"/>
    </source>
</evidence>
<comment type="function">
    <text evidence="8">Also involved in hydrogenase metallocenter assembly, probably by participating in the nickel insertion step. This function in hydrogenase biosynthesis requires chaperone activity and the presence of the metal-binding domain, but not PPIase activity.</text>
</comment>
<feature type="domain" description="PPIase FKBP-type" evidence="11">
    <location>
        <begin position="7"/>
        <end position="105"/>
    </location>
</feature>
<evidence type="ECO:0000256" key="8">
    <source>
        <dbReference type="ARBA" id="ARBA00037071"/>
    </source>
</evidence>
<dbReference type="PANTHER" id="PTHR47861:SF3">
    <property type="entry name" value="FKBP-TYPE PEPTIDYL-PROLYL CIS-TRANS ISOMERASE SLYD"/>
    <property type="match status" value="1"/>
</dbReference>
<dbReference type="Pfam" id="PF00254">
    <property type="entry name" value="FKBP_C"/>
    <property type="match status" value="1"/>
</dbReference>
<dbReference type="GO" id="GO:0003755">
    <property type="term" value="F:peptidyl-prolyl cis-trans isomerase activity"/>
    <property type="evidence" value="ECO:0007669"/>
    <property type="project" value="UniProtKB-UniRule"/>
</dbReference>
<protein>
    <recommendedName>
        <fullName evidence="10">Peptidyl-prolyl cis-trans isomerase</fullName>
        <ecNumber evidence="10">5.2.1.8</ecNumber>
    </recommendedName>
</protein>
<dbReference type="GO" id="GO:0042026">
    <property type="term" value="P:protein refolding"/>
    <property type="evidence" value="ECO:0007669"/>
    <property type="project" value="UniProtKB-ARBA"/>
</dbReference>
<dbReference type="InterPro" id="IPR001179">
    <property type="entry name" value="PPIase_FKBP_dom"/>
</dbReference>
<dbReference type="Gene3D" id="3.10.50.40">
    <property type="match status" value="1"/>
</dbReference>
<evidence type="ECO:0000256" key="4">
    <source>
        <dbReference type="ARBA" id="ARBA00022490"/>
    </source>
</evidence>
<dbReference type="EMBL" id="FRFE01000020">
    <property type="protein sequence ID" value="SHO50681.1"/>
    <property type="molecule type" value="Genomic_DNA"/>
</dbReference>
<dbReference type="Proteomes" id="UP000184603">
    <property type="component" value="Unassembled WGS sequence"/>
</dbReference>
<dbReference type="GO" id="GO:0005737">
    <property type="term" value="C:cytoplasm"/>
    <property type="evidence" value="ECO:0007669"/>
    <property type="project" value="UniProtKB-SubCell"/>
</dbReference>
<evidence type="ECO:0000256" key="3">
    <source>
        <dbReference type="ARBA" id="ARBA00006577"/>
    </source>
</evidence>
<gene>
    <name evidence="12" type="ORF">SAMN02745220_03586</name>
</gene>
<dbReference type="RefSeq" id="WP_073615042.1">
    <property type="nucleotide sequence ID" value="NZ_FRFE01000020.1"/>
</dbReference>
<accession>A0A1M7YDK4</accession>
<keyword evidence="5 9" id="KW-0697">Rotamase</keyword>
<keyword evidence="4" id="KW-0963">Cytoplasm</keyword>
<proteinExistence type="inferred from homology"/>
<evidence type="ECO:0000313" key="13">
    <source>
        <dbReference type="Proteomes" id="UP000184603"/>
    </source>
</evidence>
<evidence type="ECO:0000256" key="1">
    <source>
        <dbReference type="ARBA" id="ARBA00000971"/>
    </source>
</evidence>
<dbReference type="AlphaFoldDB" id="A0A1M7YDK4"/>
<dbReference type="InterPro" id="IPR046357">
    <property type="entry name" value="PPIase_dom_sf"/>
</dbReference>
<reference evidence="12 13" key="1">
    <citation type="submission" date="2016-12" db="EMBL/GenBank/DDBJ databases">
        <authorList>
            <person name="Song W.-J."/>
            <person name="Kurnit D.M."/>
        </authorList>
    </citation>
    <scope>NUCLEOTIDE SEQUENCE [LARGE SCALE GENOMIC DNA]</scope>
    <source>
        <strain evidence="12 13">DSM 18488</strain>
    </source>
</reference>